<evidence type="ECO:0000313" key="1">
    <source>
        <dbReference type="EMBL" id="KRP33559.1"/>
    </source>
</evidence>
<accession>A0A0R2XC23</accession>
<dbReference type="Pfam" id="PF25270">
    <property type="entry name" value="Khk"/>
    <property type="match status" value="1"/>
</dbReference>
<protein>
    <submittedName>
        <fullName evidence="1">Uncharacterized protein</fullName>
    </submittedName>
</protein>
<gene>
    <name evidence="1" type="ORF">ABS33_04255</name>
</gene>
<proteinExistence type="predicted"/>
<sequence>MTDSRLARQTAERLIGSRAQLLKFSCLLGFDGFLDSILQVVDQRQTATKYLPYTSVKPFAKKMGEAAGKSANFEVVPTMEKIGGNGPLMAFAMSTLGAPVEYMGMCGFPKLHPVFAEFAKRSKVHSFAEPALTSALEFNDGKIMLGQLASVQDANWETIQARLGDKLVQKLWSSAAFVGMVNWTMLPHMSAIWKKLLTEYKTGKPGKRKQLFFDLADPAKRIEADLLAALKIIGEFQAENDVTLGLNESEALHVAKVLRLKGATKNPKACASLAGAIREKMGIQVVVIHPIQYACAADAEGEVFVTGPYTSKPKISTGAGDHFNAGFSIARLLGLGLPHSLQLAVAASGFYVRHGNSPNREQLVRFLQTL</sequence>
<dbReference type="Gene3D" id="3.40.1190.20">
    <property type="match status" value="1"/>
</dbReference>
<organism evidence="1 2">
    <name type="scientific">Verrucomicrobia subdivision 6 bacterium BACL9 MAG-120924-bin69</name>
    <dbReference type="NCBI Taxonomy" id="1655635"/>
    <lineage>
        <taxon>Bacteria</taxon>
        <taxon>Pseudomonadati</taxon>
        <taxon>Verrucomicrobiota</taxon>
        <taxon>Verrucomicrobiia</taxon>
        <taxon>Verrucomicrobiales</taxon>
        <taxon>Verrucomicrobia subdivision 6</taxon>
    </lineage>
</organism>
<dbReference type="Proteomes" id="UP000051220">
    <property type="component" value="Unassembled WGS sequence"/>
</dbReference>
<name>A0A0R2XC23_9BACT</name>
<dbReference type="AlphaFoldDB" id="A0A0R2XC23"/>
<comment type="caution">
    <text evidence="1">The sequence shown here is derived from an EMBL/GenBank/DDBJ whole genome shotgun (WGS) entry which is preliminary data.</text>
</comment>
<dbReference type="InterPro" id="IPR029056">
    <property type="entry name" value="Ribokinase-like"/>
</dbReference>
<reference evidence="1 2" key="1">
    <citation type="submission" date="2015-10" db="EMBL/GenBank/DDBJ databases">
        <title>Metagenome-Assembled Genomes uncover a global brackish microbiome.</title>
        <authorList>
            <person name="Hugerth L.W."/>
            <person name="Larsson J."/>
            <person name="Alneberg J."/>
            <person name="Lindh M.V."/>
            <person name="Legrand C."/>
            <person name="Pinhassi J."/>
            <person name="Andersson A.F."/>
        </authorList>
    </citation>
    <scope>NUCLEOTIDE SEQUENCE [LARGE SCALE GENOMIC DNA]</scope>
    <source>
        <strain evidence="1">BACL9 MAG-120924-bin69</strain>
    </source>
</reference>
<dbReference type="SUPFAM" id="SSF53613">
    <property type="entry name" value="Ribokinase-like"/>
    <property type="match status" value="1"/>
</dbReference>
<dbReference type="GO" id="GO:0003824">
    <property type="term" value="F:catalytic activity"/>
    <property type="evidence" value="ECO:0007669"/>
    <property type="project" value="UniProtKB-ARBA"/>
</dbReference>
<dbReference type="EMBL" id="LIDN01000119">
    <property type="protein sequence ID" value="KRP33559.1"/>
    <property type="molecule type" value="Genomic_DNA"/>
</dbReference>
<evidence type="ECO:0000313" key="2">
    <source>
        <dbReference type="Proteomes" id="UP000051220"/>
    </source>
</evidence>
<dbReference type="InterPro" id="IPR057621">
    <property type="entry name" value="Khk_prokaryotic"/>
</dbReference>